<feature type="region of interest" description="Disordered" evidence="1">
    <location>
        <begin position="207"/>
        <end position="235"/>
    </location>
</feature>
<protein>
    <submittedName>
        <fullName evidence="2">Uncharacterized protein</fullName>
    </submittedName>
</protein>
<sequence>MTSDFLAALPAGARADGLAFRVKSPTSLACKIDDRVRSRLLPAAVAAEQLQDVVRCTAVAASPAELVGTARALVNGLAARGWSVRGAEQSYLDEHGQPAQHACKGLHLVVAAERAGVACEVQVHSEESIAAKHDTHRECEIERDDTVARPERARAHAVMVERWARVQTPPGLAELRELGGVALVAKAYPDRYAVGAAAPAGAARAAERAGARDYQERLRAARTTSRGTTRGRDGR</sequence>
<accession>A0A2S6IEM4</accession>
<dbReference type="OrthoDB" id="4484802at2"/>
<gene>
    <name evidence="2" type="ORF">CLV92_11376</name>
</gene>
<organism evidence="2 3">
    <name type="scientific">Kineococcus xinjiangensis</name>
    <dbReference type="NCBI Taxonomy" id="512762"/>
    <lineage>
        <taxon>Bacteria</taxon>
        <taxon>Bacillati</taxon>
        <taxon>Actinomycetota</taxon>
        <taxon>Actinomycetes</taxon>
        <taxon>Kineosporiales</taxon>
        <taxon>Kineosporiaceae</taxon>
        <taxon>Kineococcus</taxon>
    </lineage>
</organism>
<comment type="caution">
    <text evidence="2">The sequence shown here is derived from an EMBL/GenBank/DDBJ whole genome shotgun (WGS) entry which is preliminary data.</text>
</comment>
<evidence type="ECO:0000256" key="1">
    <source>
        <dbReference type="SAM" id="MobiDB-lite"/>
    </source>
</evidence>
<keyword evidence="3" id="KW-1185">Reference proteome</keyword>
<dbReference type="EMBL" id="PTJD01000013">
    <property type="protein sequence ID" value="PPK92647.1"/>
    <property type="molecule type" value="Genomic_DNA"/>
</dbReference>
<dbReference type="AlphaFoldDB" id="A0A2S6IEM4"/>
<proteinExistence type="predicted"/>
<evidence type="ECO:0000313" key="3">
    <source>
        <dbReference type="Proteomes" id="UP000239485"/>
    </source>
</evidence>
<feature type="compositionally biased region" description="Basic and acidic residues" evidence="1">
    <location>
        <begin position="207"/>
        <end position="219"/>
    </location>
</feature>
<evidence type="ECO:0000313" key="2">
    <source>
        <dbReference type="EMBL" id="PPK92647.1"/>
    </source>
</evidence>
<reference evidence="2 3" key="1">
    <citation type="submission" date="2018-02" db="EMBL/GenBank/DDBJ databases">
        <title>Genomic Encyclopedia of Archaeal and Bacterial Type Strains, Phase II (KMG-II): from individual species to whole genera.</title>
        <authorList>
            <person name="Goeker M."/>
        </authorList>
    </citation>
    <scope>NUCLEOTIDE SEQUENCE [LARGE SCALE GENOMIC DNA]</scope>
    <source>
        <strain evidence="2 3">DSM 22857</strain>
    </source>
</reference>
<name>A0A2S6IEM4_9ACTN</name>
<dbReference type="RefSeq" id="WP_104434497.1">
    <property type="nucleotide sequence ID" value="NZ_PTJD01000013.1"/>
</dbReference>
<dbReference type="Proteomes" id="UP000239485">
    <property type="component" value="Unassembled WGS sequence"/>
</dbReference>